<comment type="caution">
    <text evidence="12">The sequence shown here is derived from an EMBL/GenBank/DDBJ whole genome shotgun (WGS) entry which is preliminary data.</text>
</comment>
<accession>A0A9P6AXG6</accession>
<dbReference type="InterPro" id="IPR023270">
    <property type="entry name" value="RCMT_NCL1"/>
</dbReference>
<reference evidence="12" key="1">
    <citation type="journal article" date="2020" name="Nat. Commun.">
        <title>Large-scale genome sequencing of mycorrhizal fungi provides insights into the early evolution of symbiotic traits.</title>
        <authorList>
            <person name="Miyauchi S."/>
            <person name="Kiss E."/>
            <person name="Kuo A."/>
            <person name="Drula E."/>
            <person name="Kohler A."/>
            <person name="Sanchez-Garcia M."/>
            <person name="Morin E."/>
            <person name="Andreopoulos B."/>
            <person name="Barry K.W."/>
            <person name="Bonito G."/>
            <person name="Buee M."/>
            <person name="Carver A."/>
            <person name="Chen C."/>
            <person name="Cichocki N."/>
            <person name="Clum A."/>
            <person name="Culley D."/>
            <person name="Crous P.W."/>
            <person name="Fauchery L."/>
            <person name="Girlanda M."/>
            <person name="Hayes R.D."/>
            <person name="Keri Z."/>
            <person name="LaButti K."/>
            <person name="Lipzen A."/>
            <person name="Lombard V."/>
            <person name="Magnuson J."/>
            <person name="Maillard F."/>
            <person name="Murat C."/>
            <person name="Nolan M."/>
            <person name="Ohm R.A."/>
            <person name="Pangilinan J."/>
            <person name="Pereira M.F."/>
            <person name="Perotto S."/>
            <person name="Peter M."/>
            <person name="Pfister S."/>
            <person name="Riley R."/>
            <person name="Sitrit Y."/>
            <person name="Stielow J.B."/>
            <person name="Szollosi G."/>
            <person name="Zifcakova L."/>
            <person name="Stursova M."/>
            <person name="Spatafora J.W."/>
            <person name="Tedersoo L."/>
            <person name="Vaario L.M."/>
            <person name="Yamada A."/>
            <person name="Yan M."/>
            <person name="Wang P."/>
            <person name="Xu J."/>
            <person name="Bruns T."/>
            <person name="Baldrian P."/>
            <person name="Vilgalys R."/>
            <person name="Dunand C."/>
            <person name="Henrissat B."/>
            <person name="Grigoriev I.V."/>
            <person name="Hibbett D."/>
            <person name="Nagy L.G."/>
            <person name="Martin F.M."/>
        </authorList>
    </citation>
    <scope>NUCLEOTIDE SEQUENCE</scope>
    <source>
        <strain evidence="12">UP504</strain>
    </source>
</reference>
<keyword evidence="4 10" id="KW-0489">Methyltransferase</keyword>
<name>A0A9P6AXG6_9AGAM</name>
<dbReference type="InterPro" id="IPR049560">
    <property type="entry name" value="MeTrfase_RsmB-F_NOP2_cat"/>
</dbReference>
<evidence type="ECO:0000313" key="12">
    <source>
        <dbReference type="EMBL" id="KAF9513599.1"/>
    </source>
</evidence>
<dbReference type="GO" id="GO:0030488">
    <property type="term" value="P:tRNA methylation"/>
    <property type="evidence" value="ECO:0007669"/>
    <property type="project" value="TreeGrafter"/>
</dbReference>
<keyword evidence="9" id="KW-0539">Nucleus</keyword>
<evidence type="ECO:0000313" key="13">
    <source>
        <dbReference type="Proteomes" id="UP000886523"/>
    </source>
</evidence>
<evidence type="ECO:0000256" key="2">
    <source>
        <dbReference type="ARBA" id="ARBA00007494"/>
    </source>
</evidence>
<dbReference type="GO" id="GO:0005634">
    <property type="term" value="C:nucleus"/>
    <property type="evidence" value="ECO:0007669"/>
    <property type="project" value="UniProtKB-SubCell"/>
</dbReference>
<dbReference type="InterPro" id="IPR001678">
    <property type="entry name" value="MeTrfase_RsmB-F_NOP2_dom"/>
</dbReference>
<comment type="caution">
    <text evidence="10">Lacks conserved residue(s) required for the propagation of feature annotation.</text>
</comment>
<sequence length="763" mass="84765">MCLGYLSRIQCIKQGGQRGRGRGGGRGPRSQVFHSREDLFTTNRINSKFETYYKAQDMIPEDEWIDFLTTLKEPLPTTFRLTGSRTTARDLNGVIQETYIPHLTNQTWEGNPIPPPTQLPWYPDGLGWQLKVHKQIVRKSPEFKKFQNFLVYETEVGNISRQEAVSMIPPLVLDVESHHAVLDMCAAPGSKYSLHSCTLDGTASGGAAFQRRGAHRIVIANDNDYKRSHMLVHQSARLPSPNLMVTNLDASLFPGIRVPPSIMPFDRILCDVPCSGDGTLRKNIAIWKSWGPQNANGLHSLQVRILLRAMSLLGSNGRIVYSTVPVLATALNSHPGRFVLEDVSTRLPGLLRRPGLKSWKVAIDKNITLASSWSSYLSTLTDPGEAKLSRSLFPPDNANELNLERCMRIYPHMQDTGGFFVAVLVRVKDHDVVTRESSTSSSLSQTARDAEAKKLKVGDDALEDTLAPTPDEELDDIVAPAPDINLSMGDTIVMGEHGEEKLATTGGVFNETPYTYLASGNRHAKACLESLRVNADFPSTLLFVRNPDGENITPRVIYFSNPLVREIVLHNDFNKLRLINCGVKVFTRQDSTTSGGNTYRFVDDGIESVLPYVPPESILTAGIKELKIMLESYYPLSEAFDEGFREQIKQRAPGSYLIRFEAGEWEGASLRNPLLLPFWISSKSTSLMTDKQTKSALCLRLFGEDITPFGKENRQKKEAMQAQVKDIETTAVVGDLDVAEKLNDGEDDLEVKVALEGEGDISD</sequence>
<evidence type="ECO:0000256" key="8">
    <source>
        <dbReference type="ARBA" id="ARBA00022884"/>
    </source>
</evidence>
<dbReference type="Pfam" id="PF25378">
    <property type="entry name" value="PUA_NSUN2"/>
    <property type="match status" value="1"/>
</dbReference>
<evidence type="ECO:0000256" key="3">
    <source>
        <dbReference type="ARBA" id="ARBA00022555"/>
    </source>
</evidence>
<protein>
    <recommendedName>
        <fullName evidence="11">SAM-dependent MTase RsmB/NOP-type domain-containing protein</fullName>
    </recommendedName>
</protein>
<evidence type="ECO:0000256" key="7">
    <source>
        <dbReference type="ARBA" id="ARBA00022694"/>
    </source>
</evidence>
<dbReference type="Proteomes" id="UP000886523">
    <property type="component" value="Unassembled WGS sequence"/>
</dbReference>
<dbReference type="Pfam" id="PF01189">
    <property type="entry name" value="Methyltr_RsmB-F"/>
    <property type="match status" value="1"/>
</dbReference>
<dbReference type="PRINTS" id="PR02011">
    <property type="entry name" value="RCMTNCL1"/>
</dbReference>
<feature type="binding site" evidence="10">
    <location>
        <position position="222"/>
    </location>
    <ligand>
        <name>S-adenosyl-L-methionine</name>
        <dbReference type="ChEBI" id="CHEBI:59789"/>
    </ligand>
</feature>
<dbReference type="InterPro" id="IPR057285">
    <property type="entry name" value="Pre-PUA_NSUN2"/>
</dbReference>
<evidence type="ECO:0000256" key="9">
    <source>
        <dbReference type="ARBA" id="ARBA00023242"/>
    </source>
</evidence>
<dbReference type="PANTHER" id="PTHR22808:SF1">
    <property type="entry name" value="RNA CYTOSINE-C(5)-METHYLTRANSFERASE NSUN2-RELATED"/>
    <property type="match status" value="1"/>
</dbReference>
<dbReference type="InterPro" id="IPR023267">
    <property type="entry name" value="RCMT"/>
</dbReference>
<evidence type="ECO:0000259" key="11">
    <source>
        <dbReference type="PROSITE" id="PS51686"/>
    </source>
</evidence>
<feature type="binding site" evidence="10">
    <location>
        <position position="271"/>
    </location>
    <ligand>
        <name>S-adenosyl-L-methionine</name>
        <dbReference type="ChEBI" id="CHEBI:59789"/>
    </ligand>
</feature>
<keyword evidence="8 10" id="KW-0694">RNA-binding</keyword>
<gene>
    <name evidence="12" type="ORF">BS47DRAFT_1372487</name>
</gene>
<dbReference type="PRINTS" id="PR02008">
    <property type="entry name" value="RCMTFAMILY"/>
</dbReference>
<dbReference type="PROSITE" id="PS51686">
    <property type="entry name" value="SAM_MT_RSMB_NOP"/>
    <property type="match status" value="1"/>
</dbReference>
<dbReference type="EMBL" id="MU128970">
    <property type="protein sequence ID" value="KAF9513599.1"/>
    <property type="molecule type" value="Genomic_DNA"/>
</dbReference>
<dbReference type="InterPro" id="IPR057286">
    <property type="entry name" value="PUA_NSUN2"/>
</dbReference>
<evidence type="ECO:0000256" key="5">
    <source>
        <dbReference type="ARBA" id="ARBA00022679"/>
    </source>
</evidence>
<keyword evidence="5 10" id="KW-0808">Transferase</keyword>
<dbReference type="GO" id="GO:0005737">
    <property type="term" value="C:cytoplasm"/>
    <property type="evidence" value="ECO:0007669"/>
    <property type="project" value="TreeGrafter"/>
</dbReference>
<dbReference type="GO" id="GO:0016428">
    <property type="term" value="F:tRNA (cytidine-5-)-methyltransferase activity"/>
    <property type="evidence" value="ECO:0007669"/>
    <property type="project" value="InterPro"/>
</dbReference>
<dbReference type="OrthoDB" id="6093671at2759"/>
<feature type="binding site" evidence="10">
    <location>
        <begin position="185"/>
        <end position="191"/>
    </location>
    <ligand>
        <name>S-adenosyl-L-methionine</name>
        <dbReference type="ChEBI" id="CHEBI:59789"/>
    </ligand>
</feature>
<dbReference type="Pfam" id="PF25376">
    <property type="entry name" value="Pre-PUA_NSUN2"/>
    <property type="match status" value="1"/>
</dbReference>
<dbReference type="PANTHER" id="PTHR22808">
    <property type="entry name" value="NCL1 YEAST -RELATED NOL1/NOP2/FMU SUN DOMAIN-CONTAINING"/>
    <property type="match status" value="1"/>
</dbReference>
<feature type="domain" description="SAM-dependent MTase RsmB/NOP-type" evidence="11">
    <location>
        <begin position="67"/>
        <end position="427"/>
    </location>
</feature>
<comment type="similarity">
    <text evidence="2 10">Belongs to the class I-like SAM-binding methyltransferase superfamily. RsmB/NOP family.</text>
</comment>
<dbReference type="GO" id="GO:0000049">
    <property type="term" value="F:tRNA binding"/>
    <property type="evidence" value="ECO:0007669"/>
    <property type="project" value="UniProtKB-KW"/>
</dbReference>
<dbReference type="Gene3D" id="3.40.50.150">
    <property type="entry name" value="Vaccinia Virus protein VP39"/>
    <property type="match status" value="1"/>
</dbReference>
<dbReference type="AlphaFoldDB" id="A0A9P6AXG6"/>
<dbReference type="InterPro" id="IPR029063">
    <property type="entry name" value="SAM-dependent_MTases_sf"/>
</dbReference>
<keyword evidence="13" id="KW-1185">Reference proteome</keyword>
<dbReference type="InterPro" id="IPR018314">
    <property type="entry name" value="RsmB/NOL1/NOP2-like_CS"/>
</dbReference>
<evidence type="ECO:0000256" key="6">
    <source>
        <dbReference type="ARBA" id="ARBA00022691"/>
    </source>
</evidence>
<keyword evidence="3" id="KW-0820">tRNA-binding</keyword>
<evidence type="ECO:0000256" key="4">
    <source>
        <dbReference type="ARBA" id="ARBA00022603"/>
    </source>
</evidence>
<keyword evidence="7" id="KW-0819">tRNA processing</keyword>
<comment type="subcellular location">
    <subcellularLocation>
        <location evidence="1">Nucleus</location>
    </subcellularLocation>
</comment>
<keyword evidence="6 10" id="KW-0949">S-adenosyl-L-methionine</keyword>
<organism evidence="12 13">
    <name type="scientific">Hydnum rufescens UP504</name>
    <dbReference type="NCBI Taxonomy" id="1448309"/>
    <lineage>
        <taxon>Eukaryota</taxon>
        <taxon>Fungi</taxon>
        <taxon>Dikarya</taxon>
        <taxon>Basidiomycota</taxon>
        <taxon>Agaricomycotina</taxon>
        <taxon>Agaricomycetes</taxon>
        <taxon>Cantharellales</taxon>
        <taxon>Hydnaceae</taxon>
        <taxon>Hydnum</taxon>
    </lineage>
</organism>
<dbReference type="SUPFAM" id="SSF53335">
    <property type="entry name" value="S-adenosyl-L-methionine-dependent methyltransferases"/>
    <property type="match status" value="1"/>
</dbReference>
<evidence type="ECO:0000256" key="10">
    <source>
        <dbReference type="PROSITE-ProRule" id="PRU01023"/>
    </source>
</evidence>
<evidence type="ECO:0000256" key="1">
    <source>
        <dbReference type="ARBA" id="ARBA00004123"/>
    </source>
</evidence>
<dbReference type="PROSITE" id="PS01153">
    <property type="entry name" value="NOL1_NOP2_SUN"/>
    <property type="match status" value="1"/>
</dbReference>
<proteinExistence type="inferred from homology"/>
<feature type="binding site" evidence="10">
    <location>
        <position position="249"/>
    </location>
    <ligand>
        <name>S-adenosyl-L-methionine</name>
        <dbReference type="ChEBI" id="CHEBI:59789"/>
    </ligand>
</feature>